<evidence type="ECO:0000256" key="1">
    <source>
        <dbReference type="ARBA" id="ARBA00004141"/>
    </source>
</evidence>
<protein>
    <recommendedName>
        <fullName evidence="8">Magnesium transporter</fullName>
    </recommendedName>
</protein>
<evidence type="ECO:0000256" key="3">
    <source>
        <dbReference type="ARBA" id="ARBA00022989"/>
    </source>
</evidence>
<dbReference type="Pfam" id="PF05653">
    <property type="entry name" value="Mg_trans_NIPA"/>
    <property type="match status" value="1"/>
</dbReference>
<dbReference type="InterPro" id="IPR008521">
    <property type="entry name" value="Mg_trans_NIPA"/>
</dbReference>
<name>A0ABR2WFP1_9FUNG</name>
<evidence type="ECO:0008006" key="8">
    <source>
        <dbReference type="Google" id="ProtNLM"/>
    </source>
</evidence>
<gene>
    <name evidence="6" type="ORF">K7432_015866</name>
</gene>
<feature type="non-terminal residue" evidence="6">
    <location>
        <position position="1"/>
    </location>
</feature>
<feature type="transmembrane region" description="Helical" evidence="5">
    <location>
        <begin position="20"/>
        <end position="39"/>
    </location>
</feature>
<keyword evidence="7" id="KW-1185">Reference proteome</keyword>
<comment type="caution">
    <text evidence="6">The sequence shown here is derived from an EMBL/GenBank/DDBJ whole genome shotgun (WGS) entry which is preliminary data.</text>
</comment>
<keyword evidence="4 5" id="KW-0472">Membrane</keyword>
<accession>A0ABR2WFP1</accession>
<evidence type="ECO:0000256" key="2">
    <source>
        <dbReference type="ARBA" id="ARBA00022692"/>
    </source>
</evidence>
<reference evidence="6 7" key="1">
    <citation type="submission" date="2023-04" db="EMBL/GenBank/DDBJ databases">
        <title>Genome of Basidiobolus ranarum AG-B5.</title>
        <authorList>
            <person name="Stajich J.E."/>
            <person name="Carter-House D."/>
            <person name="Gryganskyi A."/>
        </authorList>
    </citation>
    <scope>NUCLEOTIDE SEQUENCE [LARGE SCALE GENOMIC DNA]</scope>
    <source>
        <strain evidence="6 7">AG-B5</strain>
    </source>
</reference>
<evidence type="ECO:0000313" key="7">
    <source>
        <dbReference type="Proteomes" id="UP001479436"/>
    </source>
</evidence>
<comment type="subcellular location">
    <subcellularLocation>
        <location evidence="1">Membrane</location>
        <topology evidence="1">Multi-pass membrane protein</topology>
    </subcellularLocation>
</comment>
<keyword evidence="3 5" id="KW-1133">Transmembrane helix</keyword>
<proteinExistence type="predicted"/>
<evidence type="ECO:0000313" key="6">
    <source>
        <dbReference type="EMBL" id="KAK9760286.1"/>
    </source>
</evidence>
<organism evidence="6 7">
    <name type="scientific">Basidiobolus ranarum</name>
    <dbReference type="NCBI Taxonomy" id="34480"/>
    <lineage>
        <taxon>Eukaryota</taxon>
        <taxon>Fungi</taxon>
        <taxon>Fungi incertae sedis</taxon>
        <taxon>Zoopagomycota</taxon>
        <taxon>Entomophthoromycotina</taxon>
        <taxon>Basidiobolomycetes</taxon>
        <taxon>Basidiobolales</taxon>
        <taxon>Basidiobolaceae</taxon>
        <taxon>Basidiobolus</taxon>
    </lineage>
</organism>
<sequence length="83" mass="9095">TIVASAILFQGFNESNPVNLVSLFCGFFTTFVGVFLLNSNPHCNKAVNKLPIYDKGCSKPGSSTLRNLDSISLDEFESEDEFV</sequence>
<dbReference type="Proteomes" id="UP001479436">
    <property type="component" value="Unassembled WGS sequence"/>
</dbReference>
<dbReference type="EMBL" id="JASJQH010002317">
    <property type="protein sequence ID" value="KAK9760286.1"/>
    <property type="molecule type" value="Genomic_DNA"/>
</dbReference>
<evidence type="ECO:0000256" key="4">
    <source>
        <dbReference type="ARBA" id="ARBA00023136"/>
    </source>
</evidence>
<keyword evidence="2 5" id="KW-0812">Transmembrane</keyword>
<evidence type="ECO:0000256" key="5">
    <source>
        <dbReference type="SAM" id="Phobius"/>
    </source>
</evidence>